<sequence length="62" mass="7140">MDFNKGFDDLKDKGQQHFDENKDEYTEKGKDYVQDKFGGDNADAGKDMEADADRDDTSRDEK</sequence>
<feature type="region of interest" description="Disordered" evidence="1">
    <location>
        <begin position="1"/>
        <end position="62"/>
    </location>
</feature>
<gene>
    <name evidence="2" type="ORF">ERX29_04945</name>
</gene>
<dbReference type="OrthoDB" id="9885362at2"/>
<reference evidence="2 3" key="1">
    <citation type="submission" date="2019-01" db="EMBL/GenBank/DDBJ databases">
        <title>Draft genome sequences of the type strains of six Macrococcus species.</title>
        <authorList>
            <person name="Mazhar S."/>
            <person name="Altermann E."/>
            <person name="Hill C."/>
            <person name="Mcauliffe O."/>
        </authorList>
    </citation>
    <scope>NUCLEOTIDE SEQUENCE [LARGE SCALE GENOMIC DNA]</scope>
    <source>
        <strain evidence="2 3">CCM4815</strain>
    </source>
</reference>
<accession>A0A4R6BUG8</accession>
<evidence type="ECO:0008006" key="4">
    <source>
        <dbReference type="Google" id="ProtNLM"/>
    </source>
</evidence>
<keyword evidence="3" id="KW-1185">Reference proteome</keyword>
<evidence type="ECO:0000313" key="3">
    <source>
        <dbReference type="Proteomes" id="UP000294802"/>
    </source>
</evidence>
<dbReference type="EMBL" id="SCWB01000007">
    <property type="protein sequence ID" value="TDM11942.1"/>
    <property type="molecule type" value="Genomic_DNA"/>
</dbReference>
<dbReference type="RefSeq" id="WP_133443592.1">
    <property type="nucleotide sequence ID" value="NZ_SCWB01000007.1"/>
</dbReference>
<dbReference type="Proteomes" id="UP000294802">
    <property type="component" value="Unassembled WGS sequence"/>
</dbReference>
<comment type="caution">
    <text evidence="2">The sequence shown here is derived from an EMBL/GenBank/DDBJ whole genome shotgun (WGS) entry which is preliminary data.</text>
</comment>
<dbReference type="AlphaFoldDB" id="A0A4R6BUG8"/>
<evidence type="ECO:0000256" key="1">
    <source>
        <dbReference type="SAM" id="MobiDB-lite"/>
    </source>
</evidence>
<organism evidence="2 3">
    <name type="scientific">Macrococcus lamae</name>
    <dbReference type="NCBI Taxonomy" id="198484"/>
    <lineage>
        <taxon>Bacteria</taxon>
        <taxon>Bacillati</taxon>
        <taxon>Bacillota</taxon>
        <taxon>Bacilli</taxon>
        <taxon>Bacillales</taxon>
        <taxon>Staphylococcaceae</taxon>
        <taxon>Macrococcus</taxon>
    </lineage>
</organism>
<proteinExistence type="predicted"/>
<evidence type="ECO:0000313" key="2">
    <source>
        <dbReference type="EMBL" id="TDM11942.1"/>
    </source>
</evidence>
<name>A0A4R6BUG8_9STAP</name>
<protein>
    <recommendedName>
        <fullName evidence="4">Antitoxin</fullName>
    </recommendedName>
</protein>